<keyword evidence="5" id="KW-0676">Redox-active center</keyword>
<sequence>MNKPQVTYYPEVNKVSSSDHIKWSPAKKIILVEYSDFQCPACKLFHDYIRQELETTKDPKIQEIVKKITFVFRSFPLTNIHPHSLKAAKAAEAAGRQNKFYQMADLLFANQDQWAQSDQPQGLFLAYAKELKLDADQFQKDLSSSSIQTKIQSDIRSGEKAQLTATPTFYLQGNKVSVTSFAEFKQLLLDTLAKSP</sequence>
<dbReference type="PANTHER" id="PTHR13887">
    <property type="entry name" value="GLUTATHIONE S-TRANSFERASE KAPPA"/>
    <property type="match status" value="1"/>
</dbReference>
<keyword evidence="2" id="KW-0732">Signal</keyword>
<dbReference type="GO" id="GO:0016491">
    <property type="term" value="F:oxidoreductase activity"/>
    <property type="evidence" value="ECO:0007669"/>
    <property type="project" value="UniProtKB-KW"/>
</dbReference>
<evidence type="ECO:0000313" key="8">
    <source>
        <dbReference type="Proteomes" id="UP000176480"/>
    </source>
</evidence>
<comment type="caution">
    <text evidence="7">The sequence shown here is derived from an EMBL/GenBank/DDBJ whole genome shotgun (WGS) entry which is preliminary data.</text>
</comment>
<evidence type="ECO:0000313" key="7">
    <source>
        <dbReference type="EMBL" id="OGK51035.1"/>
    </source>
</evidence>
<organism evidence="7 8">
    <name type="scientific">Candidatus Roizmanbacteria bacterium RIFCSPLOWO2_01_FULL_41_22</name>
    <dbReference type="NCBI Taxonomy" id="1802067"/>
    <lineage>
        <taxon>Bacteria</taxon>
        <taxon>Candidatus Roizmaniibacteriota</taxon>
    </lineage>
</organism>
<accession>A0A1F7J603</accession>
<gene>
    <name evidence="7" type="ORF">A2966_02845</name>
</gene>
<evidence type="ECO:0000256" key="1">
    <source>
        <dbReference type="ARBA" id="ARBA00005791"/>
    </source>
</evidence>
<dbReference type="InterPro" id="IPR036249">
    <property type="entry name" value="Thioredoxin-like_sf"/>
</dbReference>
<keyword evidence="4" id="KW-1015">Disulfide bond</keyword>
<dbReference type="InterPro" id="IPR013766">
    <property type="entry name" value="Thioredoxin_domain"/>
</dbReference>
<evidence type="ECO:0000259" key="6">
    <source>
        <dbReference type="PROSITE" id="PS51352"/>
    </source>
</evidence>
<dbReference type="Pfam" id="PF13462">
    <property type="entry name" value="Thioredoxin_4"/>
    <property type="match status" value="1"/>
</dbReference>
<evidence type="ECO:0000256" key="3">
    <source>
        <dbReference type="ARBA" id="ARBA00023002"/>
    </source>
</evidence>
<dbReference type="PANTHER" id="PTHR13887:SF14">
    <property type="entry name" value="DISULFIDE BOND FORMATION PROTEIN D"/>
    <property type="match status" value="1"/>
</dbReference>
<proteinExistence type="inferred from homology"/>
<dbReference type="Gene3D" id="3.40.30.10">
    <property type="entry name" value="Glutaredoxin"/>
    <property type="match status" value="1"/>
</dbReference>
<dbReference type="SUPFAM" id="SSF52833">
    <property type="entry name" value="Thioredoxin-like"/>
    <property type="match status" value="1"/>
</dbReference>
<keyword evidence="3" id="KW-0560">Oxidoreductase</keyword>
<evidence type="ECO:0000256" key="4">
    <source>
        <dbReference type="ARBA" id="ARBA00023157"/>
    </source>
</evidence>
<reference evidence="7 8" key="1">
    <citation type="journal article" date="2016" name="Nat. Commun.">
        <title>Thousands of microbial genomes shed light on interconnected biogeochemical processes in an aquifer system.</title>
        <authorList>
            <person name="Anantharaman K."/>
            <person name="Brown C.T."/>
            <person name="Hug L.A."/>
            <person name="Sharon I."/>
            <person name="Castelle C.J."/>
            <person name="Probst A.J."/>
            <person name="Thomas B.C."/>
            <person name="Singh A."/>
            <person name="Wilkins M.J."/>
            <person name="Karaoz U."/>
            <person name="Brodie E.L."/>
            <person name="Williams K.H."/>
            <person name="Hubbard S.S."/>
            <person name="Banfield J.F."/>
        </authorList>
    </citation>
    <scope>NUCLEOTIDE SEQUENCE [LARGE SCALE GENOMIC DNA]</scope>
</reference>
<feature type="domain" description="Thioredoxin" evidence="6">
    <location>
        <begin position="1"/>
        <end position="140"/>
    </location>
</feature>
<dbReference type="AlphaFoldDB" id="A0A1F7J603"/>
<protein>
    <recommendedName>
        <fullName evidence="6">Thioredoxin domain-containing protein</fullName>
    </recommendedName>
</protein>
<evidence type="ECO:0000256" key="2">
    <source>
        <dbReference type="ARBA" id="ARBA00022729"/>
    </source>
</evidence>
<dbReference type="Proteomes" id="UP000176480">
    <property type="component" value="Unassembled WGS sequence"/>
</dbReference>
<dbReference type="STRING" id="1802067.A2966_02845"/>
<evidence type="ECO:0000256" key="5">
    <source>
        <dbReference type="ARBA" id="ARBA00023284"/>
    </source>
</evidence>
<name>A0A1F7J603_9BACT</name>
<comment type="similarity">
    <text evidence="1">Belongs to the thioredoxin family. DsbA subfamily.</text>
</comment>
<dbReference type="PROSITE" id="PS51352">
    <property type="entry name" value="THIOREDOXIN_2"/>
    <property type="match status" value="1"/>
</dbReference>
<dbReference type="EMBL" id="MGAR01000037">
    <property type="protein sequence ID" value="OGK51035.1"/>
    <property type="molecule type" value="Genomic_DNA"/>
</dbReference>
<dbReference type="InterPro" id="IPR012336">
    <property type="entry name" value="Thioredoxin-like_fold"/>
</dbReference>